<keyword evidence="3" id="KW-0808">Transferase</keyword>
<proteinExistence type="predicted"/>
<keyword evidence="1" id="KW-1133">Transmembrane helix</keyword>
<dbReference type="InterPro" id="IPR001173">
    <property type="entry name" value="Glyco_trans_2-like"/>
</dbReference>
<keyword evidence="1" id="KW-0812">Transmembrane</keyword>
<evidence type="ECO:0000313" key="3">
    <source>
        <dbReference type="EMBL" id="SHH18174.1"/>
    </source>
</evidence>
<evidence type="ECO:0000259" key="2">
    <source>
        <dbReference type="Pfam" id="PF00535"/>
    </source>
</evidence>
<sequence>MVVTRQATSSRDANEPTIRLDIGIFAYNESQSIGLLIESLGQQTIFGSMVEDIRVRILANGCTDDTVAVATKAIAALPAAIKDCFTVHDFELGGKSRTANRFIHELSDQGADILGFMDADIALPQNDTLERMLGALDEGPELMVFNSRPVKDVSFSKRSVGPIGKIIASGGGGLTDYRKSICGQLYFIKRTMADKISFPIGLPVEDGFMRAMVVTDLFSQEEDLSRLDGDFEIFHVYESITTIRALIKHQTRLIVGSSINAIIFEELNRVADSGQSISVFLKDISENEEWLQSFLSEQLPRWPYGYVPFRIGAKRIRMFRASEQRSMRTFFVLLAGIGLDLISTINANFVMWRGRGAGHW</sequence>
<feature type="domain" description="Glycosyltransferase 2-like" evidence="2">
    <location>
        <begin position="22"/>
        <end position="155"/>
    </location>
</feature>
<dbReference type="EMBL" id="FQXB01000003">
    <property type="protein sequence ID" value="SHH18174.1"/>
    <property type="molecule type" value="Genomic_DNA"/>
</dbReference>
<dbReference type="Proteomes" id="UP000184074">
    <property type="component" value="Unassembled WGS sequence"/>
</dbReference>
<dbReference type="Gene3D" id="3.90.550.10">
    <property type="entry name" value="Spore Coat Polysaccharide Biosynthesis Protein SpsA, Chain A"/>
    <property type="match status" value="1"/>
</dbReference>
<evidence type="ECO:0000313" key="4">
    <source>
        <dbReference type="Proteomes" id="UP000184074"/>
    </source>
</evidence>
<dbReference type="Pfam" id="PF00535">
    <property type="entry name" value="Glycos_transf_2"/>
    <property type="match status" value="1"/>
</dbReference>
<accession>A0A1M5QVJ0</accession>
<gene>
    <name evidence="3" type="ORF">SAMN05444003_2348</name>
</gene>
<protein>
    <submittedName>
        <fullName evidence="3">Glycosyltransferase, GT2 family</fullName>
    </submittedName>
</protein>
<dbReference type="GO" id="GO:0016740">
    <property type="term" value="F:transferase activity"/>
    <property type="evidence" value="ECO:0007669"/>
    <property type="project" value="UniProtKB-KW"/>
</dbReference>
<dbReference type="InterPro" id="IPR029044">
    <property type="entry name" value="Nucleotide-diphossugar_trans"/>
</dbReference>
<organism evidence="3 4">
    <name type="scientific">Cognatiyoonia sediminum</name>
    <dbReference type="NCBI Taxonomy" id="1508389"/>
    <lineage>
        <taxon>Bacteria</taxon>
        <taxon>Pseudomonadati</taxon>
        <taxon>Pseudomonadota</taxon>
        <taxon>Alphaproteobacteria</taxon>
        <taxon>Rhodobacterales</taxon>
        <taxon>Paracoccaceae</taxon>
        <taxon>Cognatiyoonia</taxon>
    </lineage>
</organism>
<keyword evidence="1" id="KW-0472">Membrane</keyword>
<dbReference type="AlphaFoldDB" id="A0A1M5QVJ0"/>
<dbReference type="SUPFAM" id="SSF53448">
    <property type="entry name" value="Nucleotide-diphospho-sugar transferases"/>
    <property type="match status" value="1"/>
</dbReference>
<evidence type="ECO:0000256" key="1">
    <source>
        <dbReference type="SAM" id="Phobius"/>
    </source>
</evidence>
<feature type="transmembrane region" description="Helical" evidence="1">
    <location>
        <begin position="330"/>
        <end position="352"/>
    </location>
</feature>
<name>A0A1M5QVJ0_9RHOB</name>
<dbReference type="STRING" id="1508389.SAMN05444003_2348"/>
<reference evidence="3 4" key="1">
    <citation type="submission" date="2016-11" db="EMBL/GenBank/DDBJ databases">
        <authorList>
            <person name="Jaros S."/>
            <person name="Januszkiewicz K."/>
            <person name="Wedrychowicz H."/>
        </authorList>
    </citation>
    <scope>NUCLEOTIDE SEQUENCE [LARGE SCALE GENOMIC DNA]</scope>
    <source>
        <strain evidence="3 4">DSM 28715</strain>
    </source>
</reference>
<keyword evidence="4" id="KW-1185">Reference proteome</keyword>